<evidence type="ECO:0000313" key="4">
    <source>
        <dbReference type="Proteomes" id="UP000278143"/>
    </source>
</evidence>
<evidence type="ECO:0000313" key="3">
    <source>
        <dbReference type="EMBL" id="RKP28097.1"/>
    </source>
</evidence>
<feature type="region of interest" description="Disordered" evidence="1">
    <location>
        <begin position="144"/>
        <end position="182"/>
    </location>
</feature>
<accession>A0A4P9Z624</accession>
<proteinExistence type="predicted"/>
<dbReference type="InterPro" id="IPR029071">
    <property type="entry name" value="Ubiquitin-like_domsf"/>
</dbReference>
<dbReference type="Pfam" id="PF18036">
    <property type="entry name" value="Ubiquitin_4"/>
    <property type="match status" value="1"/>
</dbReference>
<gene>
    <name evidence="3" type="ORF">SYNPS1DRAFT_26308</name>
</gene>
<feature type="domain" description="SNRNP25 ubiquitin-like" evidence="2">
    <location>
        <begin position="62"/>
        <end position="145"/>
    </location>
</feature>
<dbReference type="OrthoDB" id="72819at2759"/>
<keyword evidence="4" id="KW-1185">Reference proteome</keyword>
<dbReference type="InterPro" id="IPR040610">
    <property type="entry name" value="SNRNP25_ubiquitin"/>
</dbReference>
<protein>
    <recommendedName>
        <fullName evidence="2">SNRNP25 ubiquitin-like domain-containing protein</fullName>
    </recommendedName>
</protein>
<dbReference type="Gene3D" id="3.10.20.90">
    <property type="entry name" value="Phosphatidylinositol 3-kinase Catalytic Subunit, Chain A, domain 1"/>
    <property type="match status" value="1"/>
</dbReference>
<dbReference type="SUPFAM" id="SSF54236">
    <property type="entry name" value="Ubiquitin-like"/>
    <property type="match status" value="1"/>
</dbReference>
<dbReference type="InterPro" id="IPR039690">
    <property type="entry name" value="SNRNP25"/>
</dbReference>
<organism evidence="3 4">
    <name type="scientific">Syncephalis pseudoplumigaleata</name>
    <dbReference type="NCBI Taxonomy" id="1712513"/>
    <lineage>
        <taxon>Eukaryota</taxon>
        <taxon>Fungi</taxon>
        <taxon>Fungi incertae sedis</taxon>
        <taxon>Zoopagomycota</taxon>
        <taxon>Zoopagomycotina</taxon>
        <taxon>Zoopagomycetes</taxon>
        <taxon>Zoopagales</taxon>
        <taxon>Piptocephalidaceae</taxon>
        <taxon>Syncephalis</taxon>
    </lineage>
</organism>
<dbReference type="AlphaFoldDB" id="A0A4P9Z624"/>
<name>A0A4P9Z624_9FUNG</name>
<dbReference type="PANTHER" id="PTHR14942:SF0">
    <property type="entry name" value="U11_U12 SMALL NUCLEAR RIBONUCLEOPROTEIN 25 KDA PROTEIN"/>
    <property type="match status" value="1"/>
</dbReference>
<dbReference type="PANTHER" id="PTHR14942">
    <property type="entry name" value="U11/U12 SMALL NUCLEAR RIBONUCLEOPROTEIN 25 KDA PROTEIN"/>
    <property type="match status" value="1"/>
</dbReference>
<sequence length="182" mass="20678">MASRDVALEQKVEMLEQQLTTLRSDPLLNDVSPHLSTLEIEQLIAYEQGHALRLVLDRGTRQPSIDIVVGHNATVAVLKRLVQAAVNEQIRRDTTLTHGRSRKANWTYTWKRYCLAVHTQRLLDPHQRIHELGLHTGDRLRFIRYTPPKPEKPPVDAMAGARGRGRRRGRGRGHARPPAMSA</sequence>
<dbReference type="Proteomes" id="UP000278143">
    <property type="component" value="Unassembled WGS sequence"/>
</dbReference>
<reference evidence="4" key="1">
    <citation type="journal article" date="2018" name="Nat. Microbiol.">
        <title>Leveraging single-cell genomics to expand the fungal tree of life.</title>
        <authorList>
            <person name="Ahrendt S.R."/>
            <person name="Quandt C.A."/>
            <person name="Ciobanu D."/>
            <person name="Clum A."/>
            <person name="Salamov A."/>
            <person name="Andreopoulos B."/>
            <person name="Cheng J.F."/>
            <person name="Woyke T."/>
            <person name="Pelin A."/>
            <person name="Henrissat B."/>
            <person name="Reynolds N.K."/>
            <person name="Benny G.L."/>
            <person name="Smith M.E."/>
            <person name="James T.Y."/>
            <person name="Grigoriev I.V."/>
        </authorList>
    </citation>
    <scope>NUCLEOTIDE SEQUENCE [LARGE SCALE GENOMIC DNA]</scope>
    <source>
        <strain evidence="4">Benny S71-1</strain>
    </source>
</reference>
<dbReference type="GO" id="GO:0000398">
    <property type="term" value="P:mRNA splicing, via spliceosome"/>
    <property type="evidence" value="ECO:0007669"/>
    <property type="project" value="InterPro"/>
</dbReference>
<evidence type="ECO:0000259" key="2">
    <source>
        <dbReference type="Pfam" id="PF18036"/>
    </source>
</evidence>
<feature type="compositionally biased region" description="Basic residues" evidence="1">
    <location>
        <begin position="163"/>
        <end position="175"/>
    </location>
</feature>
<evidence type="ECO:0000256" key="1">
    <source>
        <dbReference type="SAM" id="MobiDB-lite"/>
    </source>
</evidence>
<dbReference type="EMBL" id="KZ989119">
    <property type="protein sequence ID" value="RKP28097.1"/>
    <property type="molecule type" value="Genomic_DNA"/>
</dbReference>